<evidence type="ECO:0000256" key="2">
    <source>
        <dbReference type="ARBA" id="ARBA00023125"/>
    </source>
</evidence>
<dbReference type="PROSITE" id="PS00041">
    <property type="entry name" value="HTH_ARAC_FAMILY_1"/>
    <property type="match status" value="1"/>
</dbReference>
<dbReference type="GO" id="GO:0003700">
    <property type="term" value="F:DNA-binding transcription factor activity"/>
    <property type="evidence" value="ECO:0007669"/>
    <property type="project" value="InterPro"/>
</dbReference>
<dbReference type="InterPro" id="IPR018060">
    <property type="entry name" value="HTH_AraC"/>
</dbReference>
<dbReference type="InterPro" id="IPR050204">
    <property type="entry name" value="AraC_XylS_family_regulators"/>
</dbReference>
<dbReference type="AlphaFoldDB" id="A0A3N4S323"/>
<sequence length="335" mass="35925">MARKLVGMRERPGRRSTLSGMDPLTALLAGPRASGAFLLRSVFDPPWSLRIEDRAPLTVLTTVRGEGWVVPDGAEPVPLRPGDLVIVRGPDPYTVADRPQTPPQVVIHPGQVSTTVDGERMCEELDQGVRTWGSGRDAATVLISGTYQLHGEVSGRLLRALPPVLRLDAAEWGSPLVALLEAEIGRDEPGQEAVLDRLLDLLLISALRCWFARDGRAPAWYRAHSDPLVGPALGLLHADPARAWTVHDLAAECGASRAALAKRFTDLVGEPPMAYLTGWRLARAADLLAEPDATLAAVARRVGYGSGFALSAAFKRVRGISPQQFRDRAGAGATA</sequence>
<dbReference type="InterPro" id="IPR018062">
    <property type="entry name" value="HTH_AraC-typ_CS"/>
</dbReference>
<evidence type="ECO:0000256" key="1">
    <source>
        <dbReference type="ARBA" id="ARBA00023015"/>
    </source>
</evidence>
<dbReference type="Pfam" id="PF12833">
    <property type="entry name" value="HTH_18"/>
    <property type="match status" value="1"/>
</dbReference>
<dbReference type="EMBL" id="RKQG01000001">
    <property type="protein sequence ID" value="RPE35017.1"/>
    <property type="molecule type" value="Genomic_DNA"/>
</dbReference>
<dbReference type="PANTHER" id="PTHR46796:SF13">
    <property type="entry name" value="HTH-TYPE TRANSCRIPTIONAL ACTIVATOR RHAS"/>
    <property type="match status" value="1"/>
</dbReference>
<comment type="caution">
    <text evidence="5">The sequence shown here is derived from an EMBL/GenBank/DDBJ whole genome shotgun (WGS) entry which is preliminary data.</text>
</comment>
<keyword evidence="6" id="KW-1185">Reference proteome</keyword>
<proteinExistence type="predicted"/>
<dbReference type="PROSITE" id="PS01124">
    <property type="entry name" value="HTH_ARAC_FAMILY_2"/>
    <property type="match status" value="1"/>
</dbReference>
<keyword evidence="2" id="KW-0238">DNA-binding</keyword>
<feature type="domain" description="HTH araC/xylS-type" evidence="4">
    <location>
        <begin position="230"/>
        <end position="328"/>
    </location>
</feature>
<reference evidence="5 6" key="1">
    <citation type="submission" date="2018-11" db="EMBL/GenBank/DDBJ databases">
        <title>Sequencing the genomes of 1000 actinobacteria strains.</title>
        <authorList>
            <person name="Klenk H.-P."/>
        </authorList>
    </citation>
    <scope>NUCLEOTIDE SEQUENCE [LARGE SCALE GENOMIC DNA]</scope>
    <source>
        <strain evidence="5 6">DSM 44781</strain>
    </source>
</reference>
<dbReference type="SMART" id="SM00342">
    <property type="entry name" value="HTH_ARAC"/>
    <property type="match status" value="1"/>
</dbReference>
<evidence type="ECO:0000256" key="3">
    <source>
        <dbReference type="ARBA" id="ARBA00023163"/>
    </source>
</evidence>
<name>A0A3N4S323_9ACTN</name>
<dbReference type="SUPFAM" id="SSF46689">
    <property type="entry name" value="Homeodomain-like"/>
    <property type="match status" value="2"/>
</dbReference>
<keyword evidence="1" id="KW-0805">Transcription regulation</keyword>
<evidence type="ECO:0000313" key="6">
    <source>
        <dbReference type="Proteomes" id="UP000266906"/>
    </source>
</evidence>
<evidence type="ECO:0000259" key="4">
    <source>
        <dbReference type="PROSITE" id="PS01124"/>
    </source>
</evidence>
<dbReference type="InterPro" id="IPR032783">
    <property type="entry name" value="AraC_lig"/>
</dbReference>
<evidence type="ECO:0000313" key="5">
    <source>
        <dbReference type="EMBL" id="RPE35017.1"/>
    </source>
</evidence>
<accession>A0A3N4S323</accession>
<dbReference type="Gene3D" id="1.10.10.60">
    <property type="entry name" value="Homeodomain-like"/>
    <property type="match status" value="2"/>
</dbReference>
<dbReference type="Proteomes" id="UP000266906">
    <property type="component" value="Unassembled WGS sequence"/>
</dbReference>
<dbReference type="PANTHER" id="PTHR46796">
    <property type="entry name" value="HTH-TYPE TRANSCRIPTIONAL ACTIVATOR RHAS-RELATED"/>
    <property type="match status" value="1"/>
</dbReference>
<gene>
    <name evidence="5" type="ORF">EDD38_3363</name>
</gene>
<dbReference type="InterPro" id="IPR009057">
    <property type="entry name" value="Homeodomain-like_sf"/>
</dbReference>
<dbReference type="Pfam" id="PF12852">
    <property type="entry name" value="Cupin_6"/>
    <property type="match status" value="1"/>
</dbReference>
<dbReference type="GO" id="GO:0043565">
    <property type="term" value="F:sequence-specific DNA binding"/>
    <property type="evidence" value="ECO:0007669"/>
    <property type="project" value="InterPro"/>
</dbReference>
<keyword evidence="3" id="KW-0804">Transcription</keyword>
<organism evidence="5 6">
    <name type="scientific">Kitasatospora cineracea</name>
    <dbReference type="NCBI Taxonomy" id="88074"/>
    <lineage>
        <taxon>Bacteria</taxon>
        <taxon>Bacillati</taxon>
        <taxon>Actinomycetota</taxon>
        <taxon>Actinomycetes</taxon>
        <taxon>Kitasatosporales</taxon>
        <taxon>Streptomycetaceae</taxon>
        <taxon>Kitasatospora</taxon>
    </lineage>
</organism>
<protein>
    <submittedName>
        <fullName evidence="5">AraC family transcriptional regulator</fullName>
    </submittedName>
</protein>